<proteinExistence type="predicted"/>
<dbReference type="CDD" id="cd07346">
    <property type="entry name" value="ABC_6TM_exporters"/>
    <property type="match status" value="1"/>
</dbReference>
<evidence type="ECO:0000256" key="7">
    <source>
        <dbReference type="ARBA" id="ARBA00022840"/>
    </source>
</evidence>
<evidence type="ECO:0000256" key="4">
    <source>
        <dbReference type="ARBA" id="ARBA00022692"/>
    </source>
</evidence>
<name>A0A369B1B5_9FIRM</name>
<evidence type="ECO:0000256" key="3">
    <source>
        <dbReference type="ARBA" id="ARBA00022475"/>
    </source>
</evidence>
<evidence type="ECO:0000256" key="5">
    <source>
        <dbReference type="ARBA" id="ARBA00022741"/>
    </source>
</evidence>
<keyword evidence="3" id="KW-1003">Cell membrane</keyword>
<dbReference type="Gene3D" id="1.20.1560.10">
    <property type="entry name" value="ABC transporter type 1, transmembrane domain"/>
    <property type="match status" value="1"/>
</dbReference>
<accession>A0A369B1B5</accession>
<dbReference type="GO" id="GO:0005524">
    <property type="term" value="F:ATP binding"/>
    <property type="evidence" value="ECO:0007669"/>
    <property type="project" value="UniProtKB-KW"/>
</dbReference>
<comment type="subcellular location">
    <subcellularLocation>
        <location evidence="1">Cell membrane</location>
        <topology evidence="1">Multi-pass membrane protein</topology>
    </subcellularLocation>
</comment>
<dbReference type="RefSeq" id="WP_114298122.1">
    <property type="nucleotide sequence ID" value="NZ_QPJT01000013.1"/>
</dbReference>
<dbReference type="PANTHER" id="PTHR43394">
    <property type="entry name" value="ATP-DEPENDENT PERMEASE MDL1, MITOCHONDRIAL"/>
    <property type="match status" value="1"/>
</dbReference>
<evidence type="ECO:0000256" key="6">
    <source>
        <dbReference type="ARBA" id="ARBA00022807"/>
    </source>
</evidence>
<dbReference type="InterPro" id="IPR027417">
    <property type="entry name" value="P-loop_NTPase"/>
</dbReference>
<evidence type="ECO:0000313" key="13">
    <source>
        <dbReference type="EMBL" id="RCX15470.1"/>
    </source>
</evidence>
<gene>
    <name evidence="13" type="ORF">DFR58_11351</name>
</gene>
<dbReference type="InterPro" id="IPR011527">
    <property type="entry name" value="ABC1_TM_dom"/>
</dbReference>
<dbReference type="Pfam" id="PF00005">
    <property type="entry name" value="ABC_tran"/>
    <property type="match status" value="1"/>
</dbReference>
<keyword evidence="6" id="KW-0645">Protease</keyword>
<organism evidence="13 14">
    <name type="scientific">Anaerobacterium chartisolvens</name>
    <dbReference type="NCBI Taxonomy" id="1297424"/>
    <lineage>
        <taxon>Bacteria</taxon>
        <taxon>Bacillati</taxon>
        <taxon>Bacillota</taxon>
        <taxon>Clostridia</taxon>
        <taxon>Eubacteriales</taxon>
        <taxon>Oscillospiraceae</taxon>
        <taxon>Anaerobacterium</taxon>
    </lineage>
</organism>
<evidence type="ECO:0000259" key="11">
    <source>
        <dbReference type="PROSITE" id="PS50893"/>
    </source>
</evidence>
<feature type="transmembrane region" description="Helical" evidence="10">
    <location>
        <begin position="167"/>
        <end position="184"/>
    </location>
</feature>
<dbReference type="GO" id="GO:0015421">
    <property type="term" value="F:ABC-type oligopeptide transporter activity"/>
    <property type="evidence" value="ECO:0007669"/>
    <property type="project" value="TreeGrafter"/>
</dbReference>
<evidence type="ECO:0000256" key="2">
    <source>
        <dbReference type="ARBA" id="ARBA00022448"/>
    </source>
</evidence>
<dbReference type="GO" id="GO:0005886">
    <property type="term" value="C:plasma membrane"/>
    <property type="evidence" value="ECO:0007669"/>
    <property type="project" value="UniProtKB-SubCell"/>
</dbReference>
<dbReference type="OrthoDB" id="9762778at2"/>
<feature type="transmembrane region" description="Helical" evidence="10">
    <location>
        <begin position="62"/>
        <end position="82"/>
    </location>
</feature>
<dbReference type="SUPFAM" id="SSF90123">
    <property type="entry name" value="ABC transporter transmembrane region"/>
    <property type="match status" value="1"/>
</dbReference>
<evidence type="ECO:0000256" key="8">
    <source>
        <dbReference type="ARBA" id="ARBA00022989"/>
    </source>
</evidence>
<keyword evidence="9 10" id="KW-0472">Membrane</keyword>
<evidence type="ECO:0000256" key="10">
    <source>
        <dbReference type="SAM" id="Phobius"/>
    </source>
</evidence>
<evidence type="ECO:0000256" key="1">
    <source>
        <dbReference type="ARBA" id="ARBA00004651"/>
    </source>
</evidence>
<dbReference type="SUPFAM" id="SSF52540">
    <property type="entry name" value="P-loop containing nucleoside triphosphate hydrolases"/>
    <property type="match status" value="1"/>
</dbReference>
<dbReference type="PROSITE" id="PS00211">
    <property type="entry name" value="ABC_TRANSPORTER_1"/>
    <property type="match status" value="1"/>
</dbReference>
<feature type="transmembrane region" description="Helical" evidence="10">
    <location>
        <begin position="21"/>
        <end position="42"/>
    </location>
</feature>
<keyword evidence="6" id="KW-0378">Hydrolase</keyword>
<dbReference type="Proteomes" id="UP000253034">
    <property type="component" value="Unassembled WGS sequence"/>
</dbReference>
<dbReference type="EMBL" id="QPJT01000013">
    <property type="protein sequence ID" value="RCX15470.1"/>
    <property type="molecule type" value="Genomic_DNA"/>
</dbReference>
<dbReference type="AlphaFoldDB" id="A0A369B1B5"/>
<sequence>MKFNNEDKKVIKRILYLFKPYIKKVTLILVCMLISAGISMMIPRISQQLMDRGLLAHNYKLLIIFTLAGLALLLIEQGLGFIETKNRIYLNSIIPYTLSKNAFKHTLRMKMQSLNDTNTAEIMSTIGMDVGNIGRICDSSTFYILSSIFKMVGGFIGLLLIDWRLTLMVVVIVPFRYILVKYIAKKRKQLFEEYLKLNKDFAAFYGDTVSGVKEIKLWGLDRIKIGKFIKGQRELININIKMGLIDKLNEFSETVLFQVIMDVIYIMGAYLVFQNSLTIGELFAFITYSSYVTGPISAILNIGYNFVNIIPSAKRYFDYMDREGEPYGRNRGTESFAGKDSEVVITYEDVSFSYTNEKQILDKVSFEIREGEKVAIVGANGSGKSTIINLLLRFYQPTSGKILLNGIDINSIDLREYRSMISVVSQDMYLFNASIKENITLNTKTNELNIHKAVKECGIDKFIEKLPEKYETVVGKNGTGVSGGEKQKIALARAIIRASKILVLDEATANYDMESEAAVNKFIGKELSRKTAIIISHKPDILKYVSKVIVLENGSIVDIGKHNDLCMRNEQYKKMMEAHETFKDNQAI</sequence>
<keyword evidence="7 13" id="KW-0067">ATP-binding</keyword>
<dbReference type="Pfam" id="PF00664">
    <property type="entry name" value="ABC_membrane"/>
    <property type="match status" value="1"/>
</dbReference>
<keyword evidence="4 10" id="KW-0812">Transmembrane</keyword>
<keyword evidence="5" id="KW-0547">Nucleotide-binding</keyword>
<dbReference type="InterPro" id="IPR036640">
    <property type="entry name" value="ABC1_TM_sf"/>
</dbReference>
<evidence type="ECO:0000259" key="12">
    <source>
        <dbReference type="PROSITE" id="PS50929"/>
    </source>
</evidence>
<feature type="domain" description="ABC transporter" evidence="11">
    <location>
        <begin position="345"/>
        <end position="578"/>
    </location>
</feature>
<keyword evidence="6" id="KW-0788">Thiol protease</keyword>
<dbReference type="PROSITE" id="PS50893">
    <property type="entry name" value="ABC_TRANSPORTER_2"/>
    <property type="match status" value="1"/>
</dbReference>
<dbReference type="PROSITE" id="PS50929">
    <property type="entry name" value="ABC_TM1F"/>
    <property type="match status" value="1"/>
</dbReference>
<protein>
    <submittedName>
        <fullName evidence="13">ATP-binding cassette subfamily B protein</fullName>
    </submittedName>
</protein>
<evidence type="ECO:0000313" key="14">
    <source>
        <dbReference type="Proteomes" id="UP000253034"/>
    </source>
</evidence>
<feature type="transmembrane region" description="Helical" evidence="10">
    <location>
        <begin position="285"/>
        <end position="307"/>
    </location>
</feature>
<evidence type="ECO:0000256" key="9">
    <source>
        <dbReference type="ARBA" id="ARBA00023136"/>
    </source>
</evidence>
<keyword evidence="2" id="KW-0813">Transport</keyword>
<dbReference type="InterPro" id="IPR003593">
    <property type="entry name" value="AAA+_ATPase"/>
</dbReference>
<dbReference type="Gene3D" id="3.40.50.300">
    <property type="entry name" value="P-loop containing nucleotide triphosphate hydrolases"/>
    <property type="match status" value="1"/>
</dbReference>
<keyword evidence="8 10" id="KW-1133">Transmembrane helix</keyword>
<feature type="domain" description="ABC transmembrane type-1" evidence="12">
    <location>
        <begin position="27"/>
        <end position="308"/>
    </location>
</feature>
<reference evidence="13 14" key="1">
    <citation type="submission" date="2018-07" db="EMBL/GenBank/DDBJ databases">
        <title>Genomic Encyclopedia of Type Strains, Phase IV (KMG-IV): sequencing the most valuable type-strain genomes for metagenomic binning, comparative biology and taxonomic classification.</title>
        <authorList>
            <person name="Goeker M."/>
        </authorList>
    </citation>
    <scope>NUCLEOTIDE SEQUENCE [LARGE SCALE GENOMIC DNA]</scope>
    <source>
        <strain evidence="13 14">DSM 27016</strain>
    </source>
</reference>
<keyword evidence="14" id="KW-1185">Reference proteome</keyword>
<comment type="caution">
    <text evidence="13">The sequence shown here is derived from an EMBL/GenBank/DDBJ whole genome shotgun (WGS) entry which is preliminary data.</text>
</comment>
<dbReference type="GO" id="GO:0008234">
    <property type="term" value="F:cysteine-type peptidase activity"/>
    <property type="evidence" value="ECO:0007669"/>
    <property type="project" value="UniProtKB-KW"/>
</dbReference>
<feature type="transmembrane region" description="Helical" evidence="10">
    <location>
        <begin position="255"/>
        <end position="273"/>
    </location>
</feature>
<dbReference type="InterPro" id="IPR039421">
    <property type="entry name" value="Type_1_exporter"/>
</dbReference>
<dbReference type="PANTHER" id="PTHR43394:SF1">
    <property type="entry name" value="ATP-BINDING CASSETTE SUB-FAMILY B MEMBER 10, MITOCHONDRIAL"/>
    <property type="match status" value="1"/>
</dbReference>
<dbReference type="FunFam" id="3.40.50.300:FF:000299">
    <property type="entry name" value="ABC transporter ATP-binding protein/permease"/>
    <property type="match status" value="1"/>
</dbReference>
<dbReference type="SMART" id="SM00382">
    <property type="entry name" value="AAA"/>
    <property type="match status" value="1"/>
</dbReference>
<dbReference type="InterPro" id="IPR003439">
    <property type="entry name" value="ABC_transporter-like_ATP-bd"/>
</dbReference>
<dbReference type="InterPro" id="IPR017871">
    <property type="entry name" value="ABC_transporter-like_CS"/>
</dbReference>
<dbReference type="GO" id="GO:0016887">
    <property type="term" value="F:ATP hydrolysis activity"/>
    <property type="evidence" value="ECO:0007669"/>
    <property type="project" value="InterPro"/>
</dbReference>
<feature type="transmembrane region" description="Helical" evidence="10">
    <location>
        <begin position="142"/>
        <end position="161"/>
    </location>
</feature>